<comment type="caution">
    <text evidence="1">The sequence shown here is derived from an EMBL/GenBank/DDBJ whole genome shotgun (WGS) entry which is preliminary data.</text>
</comment>
<gene>
    <name evidence="1" type="ORF">C5O18_09890</name>
</gene>
<keyword evidence="2" id="KW-1185">Reference proteome</keyword>
<protein>
    <submittedName>
        <fullName evidence="1">Uncharacterized protein</fullName>
    </submittedName>
</protein>
<dbReference type="RefSeq" id="WP_146089351.1">
    <property type="nucleotide sequence ID" value="NZ_PTQZ01000354.1"/>
</dbReference>
<accession>A0A2P6AQB5</accession>
<name>A0A2P6AQB5_9GAMM</name>
<evidence type="ECO:0000313" key="2">
    <source>
        <dbReference type="Proteomes" id="UP000243900"/>
    </source>
</evidence>
<proteinExistence type="predicted"/>
<dbReference type="EMBL" id="PTQZ01000354">
    <property type="protein sequence ID" value="PQA28171.1"/>
    <property type="molecule type" value="Genomic_DNA"/>
</dbReference>
<evidence type="ECO:0000313" key="1">
    <source>
        <dbReference type="EMBL" id="PQA28171.1"/>
    </source>
</evidence>
<reference evidence="2" key="1">
    <citation type="submission" date="2018-02" db="EMBL/GenBank/DDBJ databases">
        <title>Genome sequencing of Solimonas sp. HR-BB.</title>
        <authorList>
            <person name="Lee Y."/>
            <person name="Jeon C.O."/>
        </authorList>
    </citation>
    <scope>NUCLEOTIDE SEQUENCE [LARGE SCALE GENOMIC DNA]</scope>
    <source>
        <strain evidence="2">HR-E</strain>
    </source>
</reference>
<dbReference type="AlphaFoldDB" id="A0A2P6AQB5"/>
<organism evidence="1 2">
    <name type="scientific">Amnimonas aquatica</name>
    <dbReference type="NCBI Taxonomy" id="2094561"/>
    <lineage>
        <taxon>Bacteria</taxon>
        <taxon>Pseudomonadati</taxon>
        <taxon>Pseudomonadota</taxon>
        <taxon>Gammaproteobacteria</taxon>
        <taxon>Moraxellales</taxon>
        <taxon>Moraxellaceae</taxon>
        <taxon>Amnimonas</taxon>
    </lineage>
</organism>
<sequence length="135" mass="14435">MTARHSPRTVIVASLALLFAALAAMLMLRLQLYDPGLSLVADEAGGIRVQAVDRHSVNAGTIARGDRMVAFHTPDGVVAAQDLLLIEEPDVLPDTQAYMGFLSDQQRLHSALAAGRLQAELADGRRLPLLGELPT</sequence>
<feature type="non-terminal residue" evidence="1">
    <location>
        <position position="135"/>
    </location>
</feature>
<dbReference type="Proteomes" id="UP000243900">
    <property type="component" value="Unassembled WGS sequence"/>
</dbReference>